<protein>
    <recommendedName>
        <fullName evidence="5">F-box domain-containing protein</fullName>
    </recommendedName>
</protein>
<dbReference type="InterPro" id="IPR001810">
    <property type="entry name" value="F-box_dom"/>
</dbReference>
<dbReference type="EMBL" id="JAEHOE010000031">
    <property type="protein sequence ID" value="KAG2494376.1"/>
    <property type="molecule type" value="Genomic_DNA"/>
</dbReference>
<gene>
    <name evidence="6" type="ORF">HYH03_007433</name>
</gene>
<feature type="compositionally biased region" description="Low complexity" evidence="4">
    <location>
        <begin position="608"/>
        <end position="630"/>
    </location>
</feature>
<feature type="compositionally biased region" description="Basic residues" evidence="4">
    <location>
        <begin position="689"/>
        <end position="701"/>
    </location>
</feature>
<feature type="region of interest" description="Disordered" evidence="4">
    <location>
        <begin position="556"/>
        <end position="658"/>
    </location>
</feature>
<feature type="compositionally biased region" description="Gly residues" evidence="4">
    <location>
        <begin position="643"/>
        <end position="652"/>
    </location>
</feature>
<dbReference type="SUPFAM" id="SSF50978">
    <property type="entry name" value="WD40 repeat-like"/>
    <property type="match status" value="1"/>
</dbReference>
<dbReference type="Pfam" id="PF00400">
    <property type="entry name" value="WD40"/>
    <property type="match status" value="4"/>
</dbReference>
<feature type="repeat" description="WD" evidence="3">
    <location>
        <begin position="268"/>
        <end position="297"/>
    </location>
</feature>
<feature type="region of interest" description="Disordered" evidence="4">
    <location>
        <begin position="304"/>
        <end position="368"/>
    </location>
</feature>
<feature type="compositionally biased region" description="Gly residues" evidence="4">
    <location>
        <begin position="712"/>
        <end position="722"/>
    </location>
</feature>
<dbReference type="InterPro" id="IPR015943">
    <property type="entry name" value="WD40/YVTN_repeat-like_dom_sf"/>
</dbReference>
<proteinExistence type="predicted"/>
<sequence>MSVDTDAGDVDAEPGGEQAEQASTSPGAGQPLSCSLPSASTIGCLPCGALAHIFSTLGPRDLACAAGVCRSWRRLVALEAAANKLWRSFYAARWHPSGAHGRSSGPATSGPWRAPACSPLSCSPSPSPPTAPSLRSAALSSSAPGGQGEVRWSSAYGAKMLRLRSWSGRYSADQMVGHRSAVRAVRLIPSHNLLATASLDRTVRLWDLGSGLPLAASRPHGGTVRCLAADPSLIASGCSDALVRIWQPPSAHESALPLYDIAAKPYQLKGHTGPVSCLALDDGTVFSGSWDCTVRIWRQNPDATADAPATGAARASATDDDGADDVGTAGAGMFGSPSSLDEAGGGAASSVGSIRRGGADPDPAASDQAGGWSCTGVLGYGDWVYCCAVRGGNLLVAAGNEVVVTDAATGRAVRRFAGLHDGGAVSAVEGCRSGKLLFTAAGDGLLLAHDLRMKQGSRVLWHHNAAVTGLAFEDPWLASASADGCIMLQETERVLAGGSPPPRSLHSACRALHCPPGQPALCLDLADQRLAAGTDSGVVRLWDFTGAEAAAERASASRAARAASKAARSSRQHLSPPPPPLPYAPQPQPCQQPYRGRPAAVPIPIPAPRGATSGAGPSSSAAPVFGSSPGHAPFHRGPFAGASAGGASGGSPGSDWGMPVMAGMDAAAAEGSPGAADYGRRGSGGGGGSHRRRRGKGHQSRAHPQGASQHPQGGGGGGGGGNPNYHSQPRPHAHNQHNHHHGGQKLGPVAPPPPPPPAFRYVASGPPAAGGGGGGRPQLSGYGPKGGAGGLGGPFGGPGGGGSARGGGSTPGGSSSRGGSSRGGRQS</sequence>
<dbReference type="InterPro" id="IPR001680">
    <property type="entry name" value="WD40_rpt"/>
</dbReference>
<dbReference type="Gene3D" id="2.130.10.10">
    <property type="entry name" value="YVTN repeat-like/Quinoprotein amine dehydrogenase"/>
    <property type="match status" value="3"/>
</dbReference>
<feature type="region of interest" description="Disordered" evidence="4">
    <location>
        <begin position="119"/>
        <end position="148"/>
    </location>
</feature>
<dbReference type="AlphaFoldDB" id="A0A835Y574"/>
<dbReference type="PROSITE" id="PS50082">
    <property type="entry name" value="WD_REPEATS_2"/>
    <property type="match status" value="3"/>
</dbReference>
<evidence type="ECO:0000256" key="3">
    <source>
        <dbReference type="PROSITE-ProRule" id="PRU00221"/>
    </source>
</evidence>
<reference evidence="6" key="1">
    <citation type="journal article" date="2020" name="bioRxiv">
        <title>Comparative genomics of Chlamydomonas.</title>
        <authorList>
            <person name="Craig R.J."/>
            <person name="Hasan A.R."/>
            <person name="Ness R.W."/>
            <person name="Keightley P.D."/>
        </authorList>
    </citation>
    <scope>NUCLEOTIDE SEQUENCE</scope>
    <source>
        <strain evidence="6">CCAP 11/70</strain>
    </source>
</reference>
<feature type="region of interest" description="Disordered" evidence="4">
    <location>
        <begin position="1"/>
        <end position="31"/>
    </location>
</feature>
<dbReference type="PROSITE" id="PS00678">
    <property type="entry name" value="WD_REPEATS_1"/>
    <property type="match status" value="1"/>
</dbReference>
<feature type="compositionally biased region" description="Low complexity" evidence="4">
    <location>
        <begin position="304"/>
        <end position="316"/>
    </location>
</feature>
<name>A0A835Y574_9CHLO</name>
<evidence type="ECO:0000259" key="5">
    <source>
        <dbReference type="PROSITE" id="PS50181"/>
    </source>
</evidence>
<organism evidence="6 7">
    <name type="scientific">Edaphochlamys debaryana</name>
    <dbReference type="NCBI Taxonomy" id="47281"/>
    <lineage>
        <taxon>Eukaryota</taxon>
        <taxon>Viridiplantae</taxon>
        <taxon>Chlorophyta</taxon>
        <taxon>core chlorophytes</taxon>
        <taxon>Chlorophyceae</taxon>
        <taxon>CS clade</taxon>
        <taxon>Chlamydomonadales</taxon>
        <taxon>Chlamydomonadales incertae sedis</taxon>
        <taxon>Edaphochlamys</taxon>
    </lineage>
</organism>
<evidence type="ECO:0000313" key="7">
    <source>
        <dbReference type="Proteomes" id="UP000612055"/>
    </source>
</evidence>
<dbReference type="InterPro" id="IPR036047">
    <property type="entry name" value="F-box-like_dom_sf"/>
</dbReference>
<evidence type="ECO:0000256" key="1">
    <source>
        <dbReference type="ARBA" id="ARBA00022574"/>
    </source>
</evidence>
<feature type="repeat" description="WD" evidence="3">
    <location>
        <begin position="217"/>
        <end position="247"/>
    </location>
</feature>
<dbReference type="InterPro" id="IPR019775">
    <property type="entry name" value="WD40_repeat_CS"/>
</dbReference>
<evidence type="ECO:0000313" key="6">
    <source>
        <dbReference type="EMBL" id="KAG2494376.1"/>
    </source>
</evidence>
<feature type="compositionally biased region" description="Low complexity" evidence="4">
    <location>
        <begin position="556"/>
        <end position="569"/>
    </location>
</feature>
<dbReference type="InterPro" id="IPR020472">
    <property type="entry name" value="WD40_PAC1"/>
</dbReference>
<feature type="compositionally biased region" description="Pro residues" evidence="4">
    <location>
        <begin position="575"/>
        <end position="590"/>
    </location>
</feature>
<dbReference type="Proteomes" id="UP000612055">
    <property type="component" value="Unassembled WGS sequence"/>
</dbReference>
<dbReference type="PRINTS" id="PR00320">
    <property type="entry name" value="GPROTEINBRPT"/>
</dbReference>
<feature type="compositionally biased region" description="Basic residues" evidence="4">
    <location>
        <begin position="729"/>
        <end position="743"/>
    </location>
</feature>
<dbReference type="PANTHER" id="PTHR19855:SF11">
    <property type="entry name" value="RIBOSOME BIOGENESIS PROTEIN WDR12"/>
    <property type="match status" value="1"/>
</dbReference>
<dbReference type="OrthoDB" id="190105at2759"/>
<feature type="region of interest" description="Disordered" evidence="4">
    <location>
        <begin position="670"/>
        <end position="827"/>
    </location>
</feature>
<dbReference type="Pfam" id="PF12937">
    <property type="entry name" value="F-box-like"/>
    <property type="match status" value="1"/>
</dbReference>
<keyword evidence="1 3" id="KW-0853">WD repeat</keyword>
<feature type="compositionally biased region" description="Pro residues" evidence="4">
    <location>
        <begin position="749"/>
        <end position="758"/>
    </location>
</feature>
<feature type="compositionally biased region" description="Low complexity" evidence="4">
    <location>
        <begin position="591"/>
        <end position="600"/>
    </location>
</feature>
<dbReference type="SUPFAM" id="SSF81383">
    <property type="entry name" value="F-box domain"/>
    <property type="match status" value="1"/>
</dbReference>
<feature type="domain" description="F-box" evidence="5">
    <location>
        <begin position="39"/>
        <end position="89"/>
    </location>
</feature>
<dbReference type="Gene3D" id="1.20.1280.50">
    <property type="match status" value="1"/>
</dbReference>
<dbReference type="InterPro" id="IPR036322">
    <property type="entry name" value="WD40_repeat_dom_sf"/>
</dbReference>
<accession>A0A835Y574</accession>
<evidence type="ECO:0000256" key="4">
    <source>
        <dbReference type="SAM" id="MobiDB-lite"/>
    </source>
</evidence>
<feature type="compositionally biased region" description="Polar residues" evidence="4">
    <location>
        <begin position="20"/>
        <end position="31"/>
    </location>
</feature>
<comment type="caution">
    <text evidence="6">The sequence shown here is derived from an EMBL/GenBank/DDBJ whole genome shotgun (WGS) entry which is preliminary data.</text>
</comment>
<dbReference type="PANTHER" id="PTHR19855">
    <property type="entry name" value="WD40 REPEAT PROTEIN 12, 37"/>
    <property type="match status" value="1"/>
</dbReference>
<evidence type="ECO:0000256" key="2">
    <source>
        <dbReference type="ARBA" id="ARBA00022737"/>
    </source>
</evidence>
<dbReference type="PROSITE" id="PS50181">
    <property type="entry name" value="FBOX"/>
    <property type="match status" value="1"/>
</dbReference>
<feature type="compositionally biased region" description="Acidic residues" evidence="4">
    <location>
        <begin position="1"/>
        <end position="14"/>
    </location>
</feature>
<feature type="repeat" description="WD" evidence="3">
    <location>
        <begin position="175"/>
        <end position="216"/>
    </location>
</feature>
<dbReference type="PROSITE" id="PS50294">
    <property type="entry name" value="WD_REPEATS_REGION"/>
    <property type="match status" value="2"/>
</dbReference>
<feature type="compositionally biased region" description="Low complexity" evidence="4">
    <location>
        <begin position="132"/>
        <end position="144"/>
    </location>
</feature>
<keyword evidence="2" id="KW-0677">Repeat</keyword>
<keyword evidence="7" id="KW-1185">Reference proteome</keyword>
<dbReference type="SMART" id="SM00320">
    <property type="entry name" value="WD40"/>
    <property type="match status" value="7"/>
</dbReference>
<feature type="compositionally biased region" description="Gly residues" evidence="4">
    <location>
        <begin position="783"/>
        <end position="811"/>
    </location>
</feature>